<evidence type="ECO:0000256" key="9">
    <source>
        <dbReference type="RuleBase" id="RU004262"/>
    </source>
</evidence>
<comment type="subcellular location">
    <subcellularLocation>
        <location evidence="1 10">Secreted</location>
    </subcellularLocation>
</comment>
<feature type="chain" id="PRO_5036515871" description="Triacylglycerol lipase" evidence="10">
    <location>
        <begin position="24"/>
        <end position="474"/>
    </location>
</feature>
<dbReference type="InterPro" id="IPR033906">
    <property type="entry name" value="Lipase_N"/>
</dbReference>
<comment type="similarity">
    <text evidence="2 9">Belongs to the AB hydrolase superfamily. Lipase family.</text>
</comment>
<dbReference type="Pfam" id="PF00151">
    <property type="entry name" value="Lipase"/>
    <property type="match status" value="1"/>
</dbReference>
<dbReference type="SUPFAM" id="SSF49723">
    <property type="entry name" value="Lipase/lipooxygenase domain (PLAT/LH2 domain)"/>
    <property type="match status" value="1"/>
</dbReference>
<feature type="binding site" evidence="8">
    <location>
        <position position="214"/>
    </location>
    <ligand>
        <name>Ca(2+)</name>
        <dbReference type="ChEBI" id="CHEBI:29108"/>
    </ligand>
</feature>
<dbReference type="OrthoDB" id="199913at2759"/>
<dbReference type="FunFam" id="2.60.60.20:FF:000003">
    <property type="entry name" value="Triacylglycerol lipase"/>
    <property type="match status" value="1"/>
</dbReference>
<dbReference type="CDD" id="cd00707">
    <property type="entry name" value="Pancreat_lipase_like"/>
    <property type="match status" value="1"/>
</dbReference>
<dbReference type="GO" id="GO:0008970">
    <property type="term" value="F:phospholipase A1 activity"/>
    <property type="evidence" value="ECO:0000318"/>
    <property type="project" value="GO_Central"/>
</dbReference>
<dbReference type="PRINTS" id="PR00823">
    <property type="entry name" value="PANCLIPASE"/>
</dbReference>
<dbReference type="Proteomes" id="UP000000539">
    <property type="component" value="Chromosome 6"/>
</dbReference>
<dbReference type="FunCoup" id="A0A8V0ZRC8">
    <property type="interactions" value="13"/>
</dbReference>
<dbReference type="GO" id="GO:0006633">
    <property type="term" value="P:fatty acid biosynthetic process"/>
    <property type="evidence" value="ECO:0000318"/>
    <property type="project" value="GO_Central"/>
</dbReference>
<keyword evidence="13" id="KW-1185">Reference proteome</keyword>
<evidence type="ECO:0000256" key="6">
    <source>
        <dbReference type="ARBA" id="ARBA00023157"/>
    </source>
</evidence>
<keyword evidence="4 8" id="KW-0479">Metal-binding</keyword>
<evidence type="ECO:0000256" key="2">
    <source>
        <dbReference type="ARBA" id="ARBA00010701"/>
    </source>
</evidence>
<dbReference type="GeneID" id="771374"/>
<feature type="active site" description="Nucleophile" evidence="7">
    <location>
        <position position="177"/>
    </location>
</feature>
<dbReference type="EC" id="3.1.1.3" evidence="10"/>
<dbReference type="InterPro" id="IPR016272">
    <property type="entry name" value="Lipase_LIPH"/>
</dbReference>
<dbReference type="KEGG" id="gga:771374"/>
<keyword evidence="10" id="KW-0732">Signal</keyword>
<dbReference type="SUPFAM" id="SSF53474">
    <property type="entry name" value="alpha/beta-Hydrolases"/>
    <property type="match status" value="1"/>
</dbReference>
<dbReference type="InterPro" id="IPR000734">
    <property type="entry name" value="TAG_lipase"/>
</dbReference>
<dbReference type="PIRSF" id="PIRSF000865">
    <property type="entry name" value="Lipoprotein_lipase_LIPH"/>
    <property type="match status" value="1"/>
</dbReference>
<feature type="active site" description="Charge relay system" evidence="7">
    <location>
        <position position="200"/>
    </location>
</feature>
<dbReference type="InterPro" id="IPR013818">
    <property type="entry name" value="Lipase"/>
</dbReference>
<evidence type="ECO:0000256" key="4">
    <source>
        <dbReference type="ARBA" id="ARBA00022723"/>
    </source>
</evidence>
<dbReference type="PANTHER" id="PTHR11610:SF100">
    <property type="entry name" value="PANCREATIC LIPASE-RELATED PROTEIN 3"/>
    <property type="match status" value="1"/>
</dbReference>
<sequence>MCDKRMVVGTWIIAFYLLGTVAGEEVCYPRLGCFSNDPPWSGIPGRLLTGLPEPPEEMNISFSLYTRETGNNSQVISAINSSTIQNSHFSSRRRTSFIIHGFSSTGKKGWVVEMCLLLLEVENMNCIAVDWKEGAKGTYVCAVNNIRVIGAEVAYFIKTLQKLFRYSPREIHLIGHSLGAHTAGEAGRRVRGIRRISGLDPAGPYFEGTPPEVRLDPTDANFVDVIHSNAAHFPATGFGMYNTTGHLDFYPNGGTQMPGCNDLLLEMKRSDFEALIADTTIFGSCHHSRSHEYYFKSILYPTGFVGYPCETDEDFKSGVCFPCPKQGCPMMGHYADRFPYKLKRVNQKYFLNTAADPPFASWRQKVFIKLSGVKKMRGDINLIFHDTEGNTKEYEVASGVLSDDKVYTKYLDVEIDPQKTKKVEFLWNKTIFTLLWARMGAETVNIIHGEDGRWSTFCGHGTVTYGVPQLLTPC</sequence>
<dbReference type="AlphaFoldDB" id="A0A8V0ZRC8"/>
<dbReference type="Gene3D" id="2.60.60.20">
    <property type="entry name" value="PLAT/LH2 domain"/>
    <property type="match status" value="1"/>
</dbReference>
<dbReference type="PANTHER" id="PTHR11610">
    <property type="entry name" value="LIPASE"/>
    <property type="match status" value="1"/>
</dbReference>
<dbReference type="SMR" id="A0A8V0ZRC8"/>
<dbReference type="GO" id="GO:0005576">
    <property type="term" value="C:extracellular region"/>
    <property type="evidence" value="ECO:0007669"/>
    <property type="project" value="UniProtKB-SubCell"/>
</dbReference>
<name>A0A8V0ZRC8_CHICK</name>
<dbReference type="InterPro" id="IPR029058">
    <property type="entry name" value="AB_hydrolase_fold"/>
</dbReference>
<dbReference type="GeneTree" id="ENSGT00940000155139"/>
<dbReference type="InterPro" id="IPR002331">
    <property type="entry name" value="Lipase_panc"/>
</dbReference>
<keyword evidence="10" id="KW-0443">Lipid metabolism</keyword>
<evidence type="ECO:0000313" key="13">
    <source>
        <dbReference type="Proteomes" id="UP000000539"/>
    </source>
</evidence>
<protein>
    <recommendedName>
        <fullName evidence="10">Triacylglycerol lipase</fullName>
        <ecNumber evidence="10">3.1.1.3</ecNumber>
    </recommendedName>
    <alternativeName>
        <fullName evidence="10">Pancreatic lipase</fullName>
    </alternativeName>
</protein>
<keyword evidence="6 10" id="KW-1015">Disulfide bond</keyword>
<dbReference type="FunFam" id="3.40.50.1820:FF:000033">
    <property type="entry name" value="Pancreatic triacylglycerol lipase"/>
    <property type="match status" value="1"/>
</dbReference>
<feature type="binding site" evidence="8">
    <location>
        <position position="219"/>
    </location>
    <ligand>
        <name>Ca(2+)</name>
        <dbReference type="ChEBI" id="CHEBI:29108"/>
    </ligand>
</feature>
<evidence type="ECO:0000259" key="11">
    <source>
        <dbReference type="Pfam" id="PF00151"/>
    </source>
</evidence>
<comment type="catalytic activity">
    <reaction evidence="10">
        <text>a triacylglycerol + H2O = a diacylglycerol + a fatty acid + H(+)</text>
        <dbReference type="Rhea" id="RHEA:12044"/>
        <dbReference type="ChEBI" id="CHEBI:15377"/>
        <dbReference type="ChEBI" id="CHEBI:15378"/>
        <dbReference type="ChEBI" id="CHEBI:17855"/>
        <dbReference type="ChEBI" id="CHEBI:18035"/>
        <dbReference type="ChEBI" id="CHEBI:28868"/>
        <dbReference type="EC" id="3.1.1.3"/>
    </reaction>
</comment>
<evidence type="ECO:0000256" key="10">
    <source>
        <dbReference type="RuleBase" id="RU362046"/>
    </source>
</evidence>
<dbReference type="GO" id="GO:0042632">
    <property type="term" value="P:cholesterol homeostasis"/>
    <property type="evidence" value="ECO:0000318"/>
    <property type="project" value="GO_Central"/>
</dbReference>
<evidence type="ECO:0000256" key="7">
    <source>
        <dbReference type="PIRSR" id="PIRSR000865-1"/>
    </source>
</evidence>
<dbReference type="RefSeq" id="XP_015144411.2">
    <property type="nucleotide sequence ID" value="XM_015288925.3"/>
</dbReference>
<reference evidence="12" key="1">
    <citation type="submission" date="2020-11" db="EMBL/GenBank/DDBJ databases">
        <title>Gallus gallus (Chicken) genome, bGalGal1, GRCg7b, maternal haplotype autosomes + Z &amp; W.</title>
        <authorList>
            <person name="Warren W."/>
            <person name="Formenti G."/>
            <person name="Fedrigo O."/>
            <person name="Haase B."/>
            <person name="Mountcastle J."/>
            <person name="Balacco J."/>
            <person name="Tracey A."/>
            <person name="Schneider V."/>
            <person name="Okimoto R."/>
            <person name="Cheng H."/>
            <person name="Hawken R."/>
            <person name="Howe K."/>
            <person name="Jarvis E.D."/>
        </authorList>
    </citation>
    <scope>NUCLEOTIDE SEQUENCE [LARGE SCALE GENOMIC DNA]</scope>
    <source>
        <strain evidence="12">Broiler</strain>
    </source>
</reference>
<reference evidence="12" key="2">
    <citation type="submission" date="2025-08" db="UniProtKB">
        <authorList>
            <consortium name="Ensembl"/>
        </authorList>
    </citation>
    <scope>IDENTIFICATION</scope>
    <source>
        <strain evidence="12">broiler</strain>
    </source>
</reference>
<feature type="signal peptide" evidence="10">
    <location>
        <begin position="1"/>
        <end position="23"/>
    </location>
</feature>
<keyword evidence="5 8" id="KW-0106">Calcium</keyword>
<feature type="binding site" evidence="8">
    <location>
        <position position="216"/>
    </location>
    <ligand>
        <name>Ca(2+)</name>
        <dbReference type="ChEBI" id="CHEBI:29108"/>
    </ligand>
</feature>
<keyword evidence="3 10" id="KW-0964">Secreted</keyword>
<dbReference type="GO" id="GO:0004465">
    <property type="term" value="F:lipoprotein lipase activity"/>
    <property type="evidence" value="ECO:0000318"/>
    <property type="project" value="GO_Central"/>
</dbReference>
<evidence type="ECO:0000256" key="5">
    <source>
        <dbReference type="ARBA" id="ARBA00022837"/>
    </source>
</evidence>
<dbReference type="OMA" id="HARSHQF"/>
<evidence type="ECO:0000256" key="1">
    <source>
        <dbReference type="ARBA" id="ARBA00004613"/>
    </source>
</evidence>
<evidence type="ECO:0000313" key="12">
    <source>
        <dbReference type="Ensembl" id="ENSGALP00010033387.1"/>
    </source>
</evidence>
<reference evidence="12" key="3">
    <citation type="submission" date="2025-09" db="UniProtKB">
        <authorList>
            <consortium name="Ensembl"/>
        </authorList>
    </citation>
    <scope>IDENTIFICATION</scope>
    <source>
        <strain evidence="12">broiler</strain>
    </source>
</reference>
<dbReference type="Gene3D" id="3.40.50.1820">
    <property type="entry name" value="alpha/beta hydrolase"/>
    <property type="match status" value="1"/>
</dbReference>
<dbReference type="PRINTS" id="PR00821">
    <property type="entry name" value="TAGLIPASE"/>
</dbReference>
<dbReference type="GO" id="GO:0046872">
    <property type="term" value="F:metal ion binding"/>
    <property type="evidence" value="ECO:0007669"/>
    <property type="project" value="UniProtKB-KW"/>
</dbReference>
<dbReference type="InterPro" id="IPR036392">
    <property type="entry name" value="PLAT/LH2_dom_sf"/>
</dbReference>
<feature type="active site" description="Charge relay system" evidence="7">
    <location>
        <position position="287"/>
    </location>
</feature>
<dbReference type="CTD" id="119548"/>
<organism evidence="12 13">
    <name type="scientific">Gallus gallus</name>
    <name type="common">Chicken</name>
    <dbReference type="NCBI Taxonomy" id="9031"/>
    <lineage>
        <taxon>Eukaryota</taxon>
        <taxon>Metazoa</taxon>
        <taxon>Chordata</taxon>
        <taxon>Craniata</taxon>
        <taxon>Vertebrata</taxon>
        <taxon>Euteleostomi</taxon>
        <taxon>Archelosauria</taxon>
        <taxon>Archosauria</taxon>
        <taxon>Dinosauria</taxon>
        <taxon>Saurischia</taxon>
        <taxon>Theropoda</taxon>
        <taxon>Coelurosauria</taxon>
        <taxon>Aves</taxon>
        <taxon>Neognathae</taxon>
        <taxon>Galloanserae</taxon>
        <taxon>Galliformes</taxon>
        <taxon>Phasianidae</taxon>
        <taxon>Phasianinae</taxon>
        <taxon>Gallus</taxon>
    </lineage>
</organism>
<accession>A0A8V0ZRC8</accession>
<evidence type="ECO:0000256" key="3">
    <source>
        <dbReference type="ARBA" id="ARBA00022525"/>
    </source>
</evidence>
<dbReference type="GO" id="GO:0034375">
    <property type="term" value="P:high-density lipoprotein particle remodeling"/>
    <property type="evidence" value="ECO:0000318"/>
    <property type="project" value="GO_Central"/>
</dbReference>
<feature type="domain" description="Lipase" evidence="11">
    <location>
        <begin position="25"/>
        <end position="359"/>
    </location>
</feature>
<evidence type="ECO:0000256" key="8">
    <source>
        <dbReference type="PIRSR" id="PIRSR000865-2"/>
    </source>
</evidence>
<gene>
    <name evidence="12" type="primary">PNLIPRP3</name>
</gene>
<proteinExistence type="inferred from homology"/>
<keyword evidence="10" id="KW-0442">Lipid degradation</keyword>
<dbReference type="GO" id="GO:0019433">
    <property type="term" value="P:triglyceride catabolic process"/>
    <property type="evidence" value="ECO:0000318"/>
    <property type="project" value="GO_Central"/>
</dbReference>
<dbReference type="Ensembl" id="ENSGALT00010055186.1">
    <property type="protein sequence ID" value="ENSGALP00010033387.1"/>
    <property type="gene ID" value="ENSGALG00010022693.1"/>
</dbReference>